<name>A0A3A4NLH0_ABYX5</name>
<dbReference type="AlphaFoldDB" id="A0A3A4NLH0"/>
<accession>A0A3A4NLH0</accession>
<sequence>MLSKHPFERVKFFSAEIGPRGPTTEAEARAAAYAASELEQCGAREVAIETFRSVPSLWRALEIACILVLVATLVYLPAHGRFWPWCVLICLIALAVIIGEFSFWKYSLSNLLCKRISQNVYAKVSPKRDARNQLVVIGHLDTNRTPKLFHPRIVRHLPGILVFVFVCVVLKILVFIFGSVGGAFAAGASAAFLLDLPVLILLVVMIHGDFFSPFTEGANDNATGAALALSLGEFFARDPLELTEVWIVCTGCEEATLTGIRAFLNRHGERLRNAYFVDLECLGIGELRYVTCEGMLKKYYSDPGILRAAAAAAEVVGGGIEAIRLTRGYTETAIVAGRGYKGITVMAFPHGSDEVPHWHQITDRIENIGPQNLSKAMDFLVALARELDAGHEPPDSEERKYLSTKAAESL</sequence>
<feature type="region of interest" description="Disordered" evidence="1">
    <location>
        <begin position="390"/>
        <end position="410"/>
    </location>
</feature>
<evidence type="ECO:0000313" key="4">
    <source>
        <dbReference type="Proteomes" id="UP000265882"/>
    </source>
</evidence>
<comment type="caution">
    <text evidence="3">The sequence shown here is derived from an EMBL/GenBank/DDBJ whole genome shotgun (WGS) entry which is preliminary data.</text>
</comment>
<dbReference type="Gene3D" id="3.40.630.10">
    <property type="entry name" value="Zn peptidases"/>
    <property type="match status" value="1"/>
</dbReference>
<proteinExistence type="predicted"/>
<dbReference type="Pfam" id="PF04389">
    <property type="entry name" value="Peptidase_M28"/>
    <property type="match status" value="1"/>
</dbReference>
<dbReference type="EMBL" id="QZKU01000068">
    <property type="protein sequence ID" value="RJP21337.1"/>
    <property type="molecule type" value="Genomic_DNA"/>
</dbReference>
<reference evidence="3 4" key="1">
    <citation type="journal article" date="2017" name="ISME J.">
        <title>Energy and carbon metabolisms in a deep terrestrial subsurface fluid microbial community.</title>
        <authorList>
            <person name="Momper L."/>
            <person name="Jungbluth S.P."/>
            <person name="Lee M.D."/>
            <person name="Amend J.P."/>
        </authorList>
    </citation>
    <scope>NUCLEOTIDE SEQUENCE [LARGE SCALE GENOMIC DNA]</scope>
    <source>
        <strain evidence="3">SURF_5</strain>
    </source>
</reference>
<evidence type="ECO:0000259" key="2">
    <source>
        <dbReference type="Pfam" id="PF04389"/>
    </source>
</evidence>
<dbReference type="Proteomes" id="UP000265882">
    <property type="component" value="Unassembled WGS sequence"/>
</dbReference>
<feature type="domain" description="Peptidase M28" evidence="2">
    <location>
        <begin position="202"/>
        <end position="382"/>
    </location>
</feature>
<dbReference type="InterPro" id="IPR007484">
    <property type="entry name" value="Peptidase_M28"/>
</dbReference>
<protein>
    <submittedName>
        <fullName evidence="3">M28 family peptidase</fullName>
    </submittedName>
</protein>
<dbReference type="SUPFAM" id="SSF53187">
    <property type="entry name" value="Zn-dependent exopeptidases"/>
    <property type="match status" value="1"/>
</dbReference>
<evidence type="ECO:0000256" key="1">
    <source>
        <dbReference type="SAM" id="MobiDB-lite"/>
    </source>
</evidence>
<feature type="compositionally biased region" description="Basic and acidic residues" evidence="1">
    <location>
        <begin position="390"/>
        <end position="401"/>
    </location>
</feature>
<gene>
    <name evidence="3" type="ORF">C4520_10000</name>
</gene>
<organism evidence="3 4">
    <name type="scientific">Abyssobacteria bacterium (strain SURF_5)</name>
    <dbReference type="NCBI Taxonomy" id="2093360"/>
    <lineage>
        <taxon>Bacteria</taxon>
        <taxon>Pseudomonadati</taxon>
        <taxon>Candidatus Hydrogenedentota</taxon>
        <taxon>Candidatus Abyssobacteria</taxon>
    </lineage>
</organism>
<evidence type="ECO:0000313" key="3">
    <source>
        <dbReference type="EMBL" id="RJP21337.1"/>
    </source>
</evidence>